<gene>
    <name evidence="5" type="ORF">EZJ58_1449</name>
</gene>
<evidence type="ECO:0000256" key="1">
    <source>
        <dbReference type="ARBA" id="ARBA00009986"/>
    </source>
</evidence>
<evidence type="ECO:0000313" key="6">
    <source>
        <dbReference type="Proteomes" id="UP000294555"/>
    </source>
</evidence>
<evidence type="ECO:0000259" key="4">
    <source>
        <dbReference type="Pfam" id="PF00171"/>
    </source>
</evidence>
<dbReference type="SUPFAM" id="SSF53720">
    <property type="entry name" value="ALDH-like"/>
    <property type="match status" value="1"/>
</dbReference>
<dbReference type="InterPro" id="IPR016161">
    <property type="entry name" value="Ald_DH/histidinol_DH"/>
</dbReference>
<dbReference type="InterPro" id="IPR044148">
    <property type="entry name" value="ALDH_GabD1-like"/>
</dbReference>
<dbReference type="FunFam" id="3.40.605.10:FF:000012">
    <property type="entry name" value="NAD-dependent succinate-semialdehyde dehydrogenase"/>
    <property type="match status" value="1"/>
</dbReference>
<name>A0A4R1NCQ1_9GAMM</name>
<dbReference type="PANTHER" id="PTHR43217:SF2">
    <property type="entry name" value="SUCCINATE-SEMIALDEHYDE DEHYDROGENASE [NADP(+)]"/>
    <property type="match status" value="1"/>
</dbReference>
<dbReference type="Pfam" id="PF00171">
    <property type="entry name" value="Aldedh"/>
    <property type="match status" value="1"/>
</dbReference>
<dbReference type="CDD" id="cd07100">
    <property type="entry name" value="ALDH_SSADH1_GabD1"/>
    <property type="match status" value="1"/>
</dbReference>
<protein>
    <submittedName>
        <fullName evidence="5">Succinate-semialdehyde dehydrogenase/glutarate-semialdehyde dehydrogenase</fullName>
    </submittedName>
</protein>
<comment type="caution">
    <text evidence="5">The sequence shown here is derived from an EMBL/GenBank/DDBJ whole genome shotgun (WGS) entry which is preliminary data.</text>
</comment>
<reference evidence="5 6" key="1">
    <citation type="submission" date="2019-02" db="EMBL/GenBank/DDBJ databases">
        <title>Investigation of anaerobic lignin degradation for improved lignocellulosic biofuels.</title>
        <authorList>
            <person name="Deangelis K."/>
        </authorList>
    </citation>
    <scope>NUCLEOTIDE SEQUENCE [LARGE SCALE GENOMIC DNA]</scope>
    <source>
        <strain evidence="5 6">159R</strain>
    </source>
</reference>
<accession>A0A4R1NCQ1</accession>
<dbReference type="AlphaFoldDB" id="A0A4R1NCQ1"/>
<evidence type="ECO:0000256" key="2">
    <source>
        <dbReference type="ARBA" id="ARBA00022857"/>
    </source>
</evidence>
<dbReference type="PANTHER" id="PTHR43217">
    <property type="entry name" value="SUCCINATE SEMIALDEHYDE DEHYDROGENASE [NAD(P)+] SAD"/>
    <property type="match status" value="1"/>
</dbReference>
<keyword evidence="6" id="KW-1185">Reference proteome</keyword>
<dbReference type="Proteomes" id="UP000294555">
    <property type="component" value="Unassembled WGS sequence"/>
</dbReference>
<keyword evidence="3" id="KW-0560">Oxidoreductase</keyword>
<dbReference type="InterPro" id="IPR047110">
    <property type="entry name" value="GABD/Sad-like"/>
</dbReference>
<keyword evidence="2" id="KW-0521">NADP</keyword>
<dbReference type="RefSeq" id="WP_132922255.1">
    <property type="nucleotide sequence ID" value="NZ_SJOI01000001.1"/>
</dbReference>
<dbReference type="Gene3D" id="3.40.309.10">
    <property type="entry name" value="Aldehyde Dehydrogenase, Chain A, domain 2"/>
    <property type="match status" value="1"/>
</dbReference>
<dbReference type="Gene3D" id="3.40.605.10">
    <property type="entry name" value="Aldehyde Dehydrogenase, Chain A, domain 1"/>
    <property type="match status" value="1"/>
</dbReference>
<dbReference type="InterPro" id="IPR016162">
    <property type="entry name" value="Ald_DH_N"/>
</dbReference>
<dbReference type="EMBL" id="SJOI01000001">
    <property type="protein sequence ID" value="TCL03381.1"/>
    <property type="molecule type" value="Genomic_DNA"/>
</dbReference>
<evidence type="ECO:0000256" key="3">
    <source>
        <dbReference type="ARBA" id="ARBA00023002"/>
    </source>
</evidence>
<dbReference type="InterPro" id="IPR015590">
    <property type="entry name" value="Aldehyde_DH_dom"/>
</dbReference>
<dbReference type="GO" id="GO:0004030">
    <property type="term" value="F:aldehyde dehydrogenase [NAD(P)+] activity"/>
    <property type="evidence" value="ECO:0007669"/>
    <property type="project" value="InterPro"/>
</dbReference>
<dbReference type="InterPro" id="IPR016163">
    <property type="entry name" value="Ald_DH_C"/>
</dbReference>
<organism evidence="5 6">
    <name type="scientific">Sodalis ligni</name>
    <dbReference type="NCBI Taxonomy" id="2697027"/>
    <lineage>
        <taxon>Bacteria</taxon>
        <taxon>Pseudomonadati</taxon>
        <taxon>Pseudomonadota</taxon>
        <taxon>Gammaproteobacteria</taxon>
        <taxon>Enterobacterales</taxon>
        <taxon>Bruguierivoracaceae</taxon>
        <taxon>Sodalis</taxon>
    </lineage>
</organism>
<feature type="domain" description="Aldehyde dehydrogenase" evidence="4">
    <location>
        <begin position="4"/>
        <end position="454"/>
    </location>
</feature>
<proteinExistence type="inferred from homology"/>
<sequence length="463" mass="50399">MAYATKNPFTGQVVKTFPDATDEEVLTAIEHAHKAFLSWKDQSFQARSKIMQRAADILRDNSERYAKILTLEMGKILSEAKAEVELSAQIFEFYANNAETLLEPEKLTVAKPEEAESVVYHEPLGVLLAIEPWNFPYYQIARIIAPQLSAGNTLLLKHASNVPQAAAIFEQLMHEAGLPDGAFTNLYATRSQIELILNHPHVQGVALTGSEGAGALVAQQAAKALKKSTLELGGADAFIVLADADMEPTVNWAVFGRHWNGGQVCVSSKRMVVVDEVYDDFLTRYTQGVAALRAGDPLQETTTLAPLSSQEAADEVKQKIRLAVEHGATATEVGPKVPAQGAFVQPTILTNVAEDNPAYSMEYFGPVSMIFRAKDEDDALRIANDSPFGLGGSIFTADAKHGAELARKFSTGMVYINHPTRVKADLPFGGVRRSGYGRELIGLGIKEFVNHKLVSVVDINAEF</sequence>
<evidence type="ECO:0000313" key="5">
    <source>
        <dbReference type="EMBL" id="TCL03381.1"/>
    </source>
</evidence>
<dbReference type="FunFam" id="3.40.309.10:FF:000058">
    <property type="entry name" value="Succinate-semialdehyde dehydrogenase"/>
    <property type="match status" value="1"/>
</dbReference>
<dbReference type="OrthoDB" id="9812625at2"/>
<comment type="similarity">
    <text evidence="1">Belongs to the aldehyde dehydrogenase family.</text>
</comment>
<dbReference type="GO" id="GO:0004777">
    <property type="term" value="F:succinate-semialdehyde dehydrogenase (NAD+) activity"/>
    <property type="evidence" value="ECO:0007669"/>
    <property type="project" value="TreeGrafter"/>
</dbReference>